<organism evidence="2 3">
    <name type="scientific">Halobacteriovorax vibrionivorans</name>
    <dbReference type="NCBI Taxonomy" id="2152716"/>
    <lineage>
        <taxon>Bacteria</taxon>
        <taxon>Pseudomonadati</taxon>
        <taxon>Bdellovibrionota</taxon>
        <taxon>Bacteriovoracia</taxon>
        <taxon>Bacteriovoracales</taxon>
        <taxon>Halobacteriovoraceae</taxon>
        <taxon>Halobacteriovorax</taxon>
    </lineage>
</organism>
<accession>A0ABY0IIC3</accession>
<evidence type="ECO:0000313" key="3">
    <source>
        <dbReference type="Proteomes" id="UP000443582"/>
    </source>
</evidence>
<proteinExistence type="predicted"/>
<dbReference type="RefSeq" id="WP_114705307.1">
    <property type="nucleotide sequence ID" value="NZ_QDKL01000001.1"/>
</dbReference>
<evidence type="ECO:0000256" key="1">
    <source>
        <dbReference type="SAM" id="Phobius"/>
    </source>
</evidence>
<dbReference type="EMBL" id="QDKL01000001">
    <property type="protein sequence ID" value="RZF22362.1"/>
    <property type="molecule type" value="Genomic_DNA"/>
</dbReference>
<reference evidence="3" key="1">
    <citation type="journal article" date="2019" name="Int. J. Syst. Evol. Microbiol.">
        <title>Halobacteriovorax valvorus sp. nov., a novel prokaryotic predator isolated from coastal seawater of China.</title>
        <authorList>
            <person name="Chen M.-X."/>
        </authorList>
    </citation>
    <scope>NUCLEOTIDE SEQUENCE [LARGE SCALE GENOMIC DNA]</scope>
    <source>
        <strain evidence="3">BL9</strain>
    </source>
</reference>
<sequence>MVAIALKNNLTTILVYLIVVQIPMLIVYYFADELGISNLWLYFICLIIGLRIAFFKDDYFKKRVEGGLFKQLQSKFKKSPSKSEIVKALNMTMSFRDAIFFGNLILLLILTALFNQF</sequence>
<feature type="transmembrane region" description="Helical" evidence="1">
    <location>
        <begin position="12"/>
        <end position="31"/>
    </location>
</feature>
<keyword evidence="3" id="KW-1185">Reference proteome</keyword>
<dbReference type="Proteomes" id="UP000443582">
    <property type="component" value="Unassembled WGS sequence"/>
</dbReference>
<name>A0ABY0IIC3_9BACT</name>
<keyword evidence="1" id="KW-0812">Transmembrane</keyword>
<keyword evidence="1" id="KW-1133">Transmembrane helix</keyword>
<keyword evidence="1" id="KW-0472">Membrane</keyword>
<feature type="transmembrane region" description="Helical" evidence="1">
    <location>
        <begin position="98"/>
        <end position="115"/>
    </location>
</feature>
<comment type="caution">
    <text evidence="2">The sequence shown here is derived from an EMBL/GenBank/DDBJ whole genome shotgun (WGS) entry which is preliminary data.</text>
</comment>
<evidence type="ECO:0000313" key="2">
    <source>
        <dbReference type="EMBL" id="RZF22362.1"/>
    </source>
</evidence>
<evidence type="ECO:0008006" key="4">
    <source>
        <dbReference type="Google" id="ProtNLM"/>
    </source>
</evidence>
<protein>
    <recommendedName>
        <fullName evidence="4">DUF3899 domain-containing protein</fullName>
    </recommendedName>
</protein>
<gene>
    <name evidence="2" type="ORF">DAY19_00920</name>
</gene>
<feature type="transmembrane region" description="Helical" evidence="1">
    <location>
        <begin position="37"/>
        <end position="54"/>
    </location>
</feature>